<dbReference type="InterPro" id="IPR013945">
    <property type="entry name" value="Pkr1"/>
</dbReference>
<feature type="transmembrane region" description="Helical" evidence="2">
    <location>
        <begin position="48"/>
        <end position="66"/>
    </location>
</feature>
<keyword evidence="4" id="KW-1185">Reference proteome</keyword>
<protein>
    <submittedName>
        <fullName evidence="3">ER membrane protein</fullName>
    </submittedName>
</protein>
<evidence type="ECO:0000313" key="3">
    <source>
        <dbReference type="EMBL" id="KAF6818617.1"/>
    </source>
</evidence>
<gene>
    <name evidence="3" type="ORF">CSOJ01_01782</name>
</gene>
<evidence type="ECO:0000256" key="2">
    <source>
        <dbReference type="SAM" id="Phobius"/>
    </source>
</evidence>
<feature type="compositionally biased region" description="Basic and acidic residues" evidence="1">
    <location>
        <begin position="174"/>
        <end position="185"/>
    </location>
</feature>
<dbReference type="GO" id="GO:0005789">
    <property type="term" value="C:endoplasmic reticulum membrane"/>
    <property type="evidence" value="ECO:0007669"/>
    <property type="project" value="TreeGrafter"/>
</dbReference>
<organism evidence="3 4">
    <name type="scientific">Colletotrichum sojae</name>
    <dbReference type="NCBI Taxonomy" id="2175907"/>
    <lineage>
        <taxon>Eukaryota</taxon>
        <taxon>Fungi</taxon>
        <taxon>Dikarya</taxon>
        <taxon>Ascomycota</taxon>
        <taxon>Pezizomycotina</taxon>
        <taxon>Sordariomycetes</taxon>
        <taxon>Hypocreomycetidae</taxon>
        <taxon>Glomerellales</taxon>
        <taxon>Glomerellaceae</taxon>
        <taxon>Colletotrichum</taxon>
        <taxon>Colletotrichum orchidearum species complex</taxon>
    </lineage>
</organism>
<feature type="compositionally biased region" description="Polar residues" evidence="1">
    <location>
        <begin position="125"/>
        <end position="139"/>
    </location>
</feature>
<reference evidence="3 4" key="1">
    <citation type="journal article" date="2020" name="Phytopathology">
        <title>Genome Sequence Resources of Colletotrichum truncatum, C. plurivorum, C. musicola, and C. sojae: Four Species Pathogenic to Soybean (Glycine max).</title>
        <authorList>
            <person name="Rogerio F."/>
            <person name="Boufleur T.R."/>
            <person name="Ciampi-Guillardi M."/>
            <person name="Sukno S.A."/>
            <person name="Thon M.R."/>
            <person name="Massola Junior N.S."/>
            <person name="Baroncelli R."/>
        </authorList>
    </citation>
    <scope>NUCLEOTIDE SEQUENCE [LARGE SCALE GENOMIC DNA]</scope>
    <source>
        <strain evidence="3 4">LFN0009</strain>
    </source>
</reference>
<evidence type="ECO:0000256" key="1">
    <source>
        <dbReference type="SAM" id="MobiDB-lite"/>
    </source>
</evidence>
<feature type="transmembrane region" description="Helical" evidence="2">
    <location>
        <begin position="20"/>
        <end position="41"/>
    </location>
</feature>
<feature type="compositionally biased region" description="Low complexity" evidence="1">
    <location>
        <begin position="82"/>
        <end position="99"/>
    </location>
</feature>
<keyword evidence="2" id="KW-0812">Transmembrane</keyword>
<dbReference type="Pfam" id="PF08636">
    <property type="entry name" value="Pkr1"/>
    <property type="match status" value="1"/>
</dbReference>
<dbReference type="Proteomes" id="UP000652219">
    <property type="component" value="Unassembled WGS sequence"/>
</dbReference>
<dbReference type="PANTHER" id="PTHR28251">
    <property type="entry name" value="V-TYPE ATPASE ASSEMBLY FACTOR PKR1"/>
    <property type="match status" value="1"/>
</dbReference>
<name>A0A8H6JT51_9PEZI</name>
<sequence>MANFVVDLWESIFTPGPTPTLLVATNVTFAALQTILLFLLVATHSIHFVILSILSGGLWYSINWFARELRINAEQEEAKARLAASSETAATSGARAGTTDDSDTEVEGAPTTAPAAGRRGKTSKAAATSQVETEEQSQAADLKRRAAAATAEAGAESSAAEGTQSSVSTEDEWEKVSEAENEKDK</sequence>
<dbReference type="AlphaFoldDB" id="A0A8H6JT51"/>
<keyword evidence="2" id="KW-0472">Membrane</keyword>
<keyword evidence="2" id="KW-1133">Transmembrane helix</keyword>
<evidence type="ECO:0000313" key="4">
    <source>
        <dbReference type="Proteomes" id="UP000652219"/>
    </source>
</evidence>
<comment type="caution">
    <text evidence="3">The sequence shown here is derived from an EMBL/GenBank/DDBJ whole genome shotgun (WGS) entry which is preliminary data.</text>
</comment>
<feature type="compositionally biased region" description="Low complexity" evidence="1">
    <location>
        <begin position="147"/>
        <end position="163"/>
    </location>
</feature>
<dbReference type="PANTHER" id="PTHR28251:SF1">
    <property type="entry name" value="V-TYPE ATPASE ASSEMBLY FACTOR PKR1"/>
    <property type="match status" value="1"/>
</dbReference>
<dbReference type="EMBL" id="WIGN01000014">
    <property type="protein sequence ID" value="KAF6818617.1"/>
    <property type="molecule type" value="Genomic_DNA"/>
</dbReference>
<dbReference type="GO" id="GO:0070072">
    <property type="term" value="P:vacuolar proton-transporting V-type ATPase complex assembly"/>
    <property type="evidence" value="ECO:0007669"/>
    <property type="project" value="InterPro"/>
</dbReference>
<accession>A0A8H6JT51</accession>
<feature type="region of interest" description="Disordered" evidence="1">
    <location>
        <begin position="82"/>
        <end position="185"/>
    </location>
</feature>
<proteinExistence type="predicted"/>